<dbReference type="EMBL" id="GG662522">
    <property type="protein sequence ID" value="EAR85000.2"/>
    <property type="molecule type" value="Genomic_DNA"/>
</dbReference>
<feature type="compositionally biased region" description="Polar residues" evidence="1">
    <location>
        <begin position="1361"/>
        <end position="1370"/>
    </location>
</feature>
<reference evidence="4" key="1">
    <citation type="journal article" date="2006" name="PLoS Biol.">
        <title>Macronuclear genome sequence of the ciliate Tetrahymena thermophila, a model eukaryote.</title>
        <authorList>
            <person name="Eisen J.A."/>
            <person name="Coyne R.S."/>
            <person name="Wu M."/>
            <person name="Wu D."/>
            <person name="Thiagarajan M."/>
            <person name="Wortman J.R."/>
            <person name="Badger J.H."/>
            <person name="Ren Q."/>
            <person name="Amedeo P."/>
            <person name="Jones K.M."/>
            <person name="Tallon L.J."/>
            <person name="Delcher A.L."/>
            <person name="Salzberg S.L."/>
            <person name="Silva J.C."/>
            <person name="Haas B.J."/>
            <person name="Majoros W.H."/>
            <person name="Farzad M."/>
            <person name="Carlton J.M."/>
            <person name="Smith R.K. Jr."/>
            <person name="Garg J."/>
            <person name="Pearlman R.E."/>
            <person name="Karrer K.M."/>
            <person name="Sun L."/>
            <person name="Manning G."/>
            <person name="Elde N.C."/>
            <person name="Turkewitz A.P."/>
            <person name="Asai D.J."/>
            <person name="Wilkes D.E."/>
            <person name="Wang Y."/>
            <person name="Cai H."/>
            <person name="Collins K."/>
            <person name="Stewart B.A."/>
            <person name="Lee S.R."/>
            <person name="Wilamowska K."/>
            <person name="Weinberg Z."/>
            <person name="Ruzzo W.L."/>
            <person name="Wloga D."/>
            <person name="Gaertig J."/>
            <person name="Frankel J."/>
            <person name="Tsao C.-C."/>
            <person name="Gorovsky M.A."/>
            <person name="Keeling P.J."/>
            <person name="Waller R.F."/>
            <person name="Patron N.J."/>
            <person name="Cherry J.M."/>
            <person name="Stover N.A."/>
            <person name="Krieger C.J."/>
            <person name="del Toro C."/>
            <person name="Ryder H.F."/>
            <person name="Williamson S.C."/>
            <person name="Barbeau R.A."/>
            <person name="Hamilton E.P."/>
            <person name="Orias E."/>
        </authorList>
    </citation>
    <scope>NUCLEOTIDE SEQUENCE [LARGE SCALE GENOMIC DNA]</scope>
    <source>
        <strain evidence="4">SB210</strain>
    </source>
</reference>
<feature type="region of interest" description="Disordered" evidence="1">
    <location>
        <begin position="393"/>
        <end position="432"/>
    </location>
</feature>
<feature type="compositionally biased region" description="Low complexity" evidence="1">
    <location>
        <begin position="14"/>
        <end position="27"/>
    </location>
</feature>
<feature type="region of interest" description="Disordered" evidence="1">
    <location>
        <begin position="1315"/>
        <end position="1376"/>
    </location>
</feature>
<feature type="transmembrane region" description="Helical" evidence="2">
    <location>
        <begin position="207"/>
        <end position="228"/>
    </location>
</feature>
<feature type="transmembrane region" description="Helical" evidence="2">
    <location>
        <begin position="284"/>
        <end position="303"/>
    </location>
</feature>
<dbReference type="Gene3D" id="3.30.565.10">
    <property type="entry name" value="Histidine kinase-like ATPase, C-terminal domain"/>
    <property type="match status" value="1"/>
</dbReference>
<evidence type="ECO:0000313" key="4">
    <source>
        <dbReference type="Proteomes" id="UP000009168"/>
    </source>
</evidence>
<dbReference type="InParanoid" id="I7LTC6"/>
<keyword evidence="2 3" id="KW-0812">Transmembrane</keyword>
<protein>
    <submittedName>
        <fullName evidence="3">Transmembrane protein, putative</fullName>
    </submittedName>
</protein>
<evidence type="ECO:0000256" key="1">
    <source>
        <dbReference type="SAM" id="MobiDB-lite"/>
    </source>
</evidence>
<keyword evidence="4" id="KW-1185">Reference proteome</keyword>
<dbReference type="Proteomes" id="UP000009168">
    <property type="component" value="Unassembled WGS sequence"/>
</dbReference>
<sequence length="1434" mass="165561">MSSQNYISSKNNVNAQNQNPFSSQQSQMHPSTEYYDYQTAQFIKTHTHIQNNNNINTLITNSNNNINGNLNGANTFLANSQQSSSNQNKKSVASKKNSIGNREKIEPMMTASINHMIINNQSMCQGLNEESMEKSNISQFAGVNNAANQKVEQFLLKKKQEKSRFKEVLRSRNILFLAIIIFVYQADTIYIHTQTIKNIEISLASKIFLYILIILQTTIAILFILLGCKKQDYCQIILKQKQSYFGISQIVLIIAYYESVSIALGVVDVVQNQITDEQEINLKIVLFRFFNILILNASYSFLIRTHRFKLFIYASQLIYFPLRFFMISLKGNYIQFLVVLTAFVGLYFQSKLLNEHISIKKQILISTKYQKLISGTNFTLNNKNITANNNNVINNMNNNANSQNNNSSNNKNQNAGSYLQQSNKGSPPEKDEIQDLLNKQSFNNFNNNQSIQGFQVSYPFISYHQSQQGSQLQKQQSLGQNMNTYYSQNKIEVQNINNTNNNQLVSYNSLNGSLINLEKPATLLEQNNHSSQIIFNNKRSQFGQTQSSQHIQSGFDLNNNFISNVTPIQNQIINQGIQNIIKSEKMHQMSKISEQDFENDFSKNHYNTSNQMQNFTQNGQSMVEQKSLIEQVIEVDGIVVFDQETQNVIFANQNILVLLETDVNRVLQEVMSLKQLHVSVDDKSNKENLEYSNTFLLKNLLKDNSINLLNASPAIGPQNNSTKMSNKIGSNPQLNRVIEEENEQDFSPQLIVKGEVVKQEGGKVEQVNLFNFSENMVEELSKQGTDKKSLSMLASGTQSNQVKNHQQNKQKYPKSKSHVYTKSRSQNYKANPFYLSPNQELQPDEDEGVSGTKTHKNESTFKKLSCDNTHQNPISNFDLPSYVQNNYDGQSFLQNRQLRESQDFQIPSFISSISHIPRKNTNQGSYTTFERERTNTLKDIMDDVRSKSGTFLAQQRKSTMTQQRKKTLNNKKQLNYSQQPETVINNMVLCKENTQKIYVMKYSIVEHAGKVLHIITIRDLSNEIFEQILDRQSSVLIDELYRYLNFTEISQILGKSLKQIKSLKYQIQINDYKQFISPLKLNLKLYKYLMSDIFDIRSLQHRSFVLNKDYFDLQQELINAKKMTEKLRNDIVFNFYYDKMIPIQILNDKERISQILMNLLVNCCKLIKNNKIFLKAKLCKDQSQVKIIIQNRELKKSQKELILKSYQSRLNSLGYHFFISNLLAKQVSNQIHKLEIISNKQEYVKFKFFIYLFTHASQDISQINLIKPSLSTNPQQGKSNNTMSNENKNQSNTQQQQYINSLSHLDIDIDDQNEEDKKELTQREENKIDESPPTHLDKGQINITSNIIKDSKNSSNDNNQKSEPSGNQQKSNKKTLQLNQEQQQVFNQDFKSLKTISNEGTEISEQIDKQKIKDFDNFQANFPMKFISDLQQQI</sequence>
<feature type="compositionally biased region" description="Polar residues" evidence="1">
    <location>
        <begin position="415"/>
        <end position="425"/>
    </location>
</feature>
<evidence type="ECO:0000256" key="2">
    <source>
        <dbReference type="SAM" id="Phobius"/>
    </source>
</evidence>
<feature type="transmembrane region" description="Helical" evidence="2">
    <location>
        <begin position="333"/>
        <end position="353"/>
    </location>
</feature>
<feature type="region of interest" description="Disordered" evidence="1">
    <location>
        <begin position="794"/>
        <end position="855"/>
    </location>
</feature>
<feature type="compositionally biased region" description="Low complexity" evidence="1">
    <location>
        <begin position="1341"/>
        <end position="1359"/>
    </location>
</feature>
<dbReference type="RefSeq" id="XP_001032663.2">
    <property type="nucleotide sequence ID" value="XM_001032663.2"/>
</dbReference>
<evidence type="ECO:0000313" key="3">
    <source>
        <dbReference type="EMBL" id="EAR85000.2"/>
    </source>
</evidence>
<feature type="compositionally biased region" description="Basic residues" evidence="1">
    <location>
        <begin position="806"/>
        <end position="821"/>
    </location>
</feature>
<feature type="region of interest" description="Disordered" evidence="1">
    <location>
        <begin position="1271"/>
        <end position="1294"/>
    </location>
</feature>
<gene>
    <name evidence="3" type="ORF">TTHERM_00529520</name>
</gene>
<name>I7LTC6_TETTS</name>
<keyword evidence="2" id="KW-0472">Membrane</keyword>
<dbReference type="KEGG" id="tet:TTHERM_00529520"/>
<accession>I7LTC6</accession>
<feature type="compositionally biased region" description="Low complexity" evidence="1">
    <location>
        <begin position="393"/>
        <end position="414"/>
    </location>
</feature>
<dbReference type="SUPFAM" id="SSF55874">
    <property type="entry name" value="ATPase domain of HSP90 chaperone/DNA topoisomerase II/histidine kinase"/>
    <property type="match status" value="1"/>
</dbReference>
<feature type="region of interest" description="Disordered" evidence="1">
    <location>
        <begin position="1"/>
        <end position="31"/>
    </location>
</feature>
<feature type="compositionally biased region" description="Polar residues" evidence="1">
    <location>
        <begin position="1"/>
        <end position="13"/>
    </location>
</feature>
<organism evidence="3 4">
    <name type="scientific">Tetrahymena thermophila (strain SB210)</name>
    <dbReference type="NCBI Taxonomy" id="312017"/>
    <lineage>
        <taxon>Eukaryota</taxon>
        <taxon>Sar</taxon>
        <taxon>Alveolata</taxon>
        <taxon>Ciliophora</taxon>
        <taxon>Intramacronucleata</taxon>
        <taxon>Oligohymenophorea</taxon>
        <taxon>Hymenostomatida</taxon>
        <taxon>Tetrahymenina</taxon>
        <taxon>Tetrahymenidae</taxon>
        <taxon>Tetrahymena</taxon>
    </lineage>
</organism>
<feature type="compositionally biased region" description="Basic and acidic residues" evidence="1">
    <location>
        <begin position="1315"/>
        <end position="1338"/>
    </location>
</feature>
<dbReference type="InterPro" id="IPR036890">
    <property type="entry name" value="HATPase_C_sf"/>
</dbReference>
<proteinExistence type="predicted"/>
<dbReference type="GeneID" id="7830106"/>
<keyword evidence="2" id="KW-1133">Transmembrane helix</keyword>
<feature type="transmembrane region" description="Helical" evidence="2">
    <location>
        <begin position="174"/>
        <end position="192"/>
    </location>
</feature>
<feature type="transmembrane region" description="Helical" evidence="2">
    <location>
        <begin position="244"/>
        <end position="264"/>
    </location>
</feature>